<dbReference type="Proteomes" id="UP000036168">
    <property type="component" value="Unassembled WGS sequence"/>
</dbReference>
<dbReference type="AlphaFoldDB" id="A0A0T6BU07"/>
<dbReference type="SUPFAM" id="SSF47090">
    <property type="entry name" value="PGBD-like"/>
    <property type="match status" value="1"/>
</dbReference>
<proteinExistence type="predicted"/>
<dbReference type="InterPro" id="IPR036366">
    <property type="entry name" value="PGBDSf"/>
</dbReference>
<dbReference type="InterPro" id="IPR002477">
    <property type="entry name" value="Peptidoglycan-bd-like"/>
</dbReference>
<name>A0A0T6BU07_9BACI</name>
<dbReference type="OrthoDB" id="9812621at2"/>
<evidence type="ECO:0000313" key="1">
    <source>
        <dbReference type="EMBL" id="KRT95129.1"/>
    </source>
</evidence>
<dbReference type="Gene3D" id="1.10.101.10">
    <property type="entry name" value="PGBD-like superfamily/PGBD"/>
    <property type="match status" value="1"/>
</dbReference>
<reference evidence="1 2" key="1">
    <citation type="journal article" date="2015" name="Int. J. Syst. Evol. Microbiol.">
        <title>Bacillus glycinifermentans sp. nov., isolated from fermented soybean paste.</title>
        <authorList>
            <person name="Kim S.J."/>
            <person name="Dunlap C.A."/>
            <person name="Kwon S.W."/>
            <person name="Rooney A.P."/>
        </authorList>
    </citation>
    <scope>NUCLEOTIDE SEQUENCE [LARGE SCALE GENOMIC DNA]</scope>
    <source>
        <strain evidence="1 2">GO-13</strain>
    </source>
</reference>
<sequence length="66" mass="7129">MNVRKGARGNLTWILQALLICKGYEVNGLDSIFGSGLEKAVKSFQRAKGLSTDGIVGKATWTKLFA</sequence>
<accession>A0A0T6BU07</accession>
<dbReference type="InterPro" id="IPR036365">
    <property type="entry name" value="PGBD-like_sf"/>
</dbReference>
<protein>
    <submittedName>
        <fullName evidence="1">Uncharacterized protein</fullName>
    </submittedName>
</protein>
<evidence type="ECO:0000313" key="2">
    <source>
        <dbReference type="Proteomes" id="UP000036168"/>
    </source>
</evidence>
<dbReference type="EMBL" id="LECW02000004">
    <property type="protein sequence ID" value="KRT95129.1"/>
    <property type="molecule type" value="Genomic_DNA"/>
</dbReference>
<dbReference type="Pfam" id="PF01471">
    <property type="entry name" value="PG_binding_1"/>
    <property type="match status" value="1"/>
</dbReference>
<dbReference type="RefSeq" id="WP_048356167.1">
    <property type="nucleotide sequence ID" value="NZ_CP023481.1"/>
</dbReference>
<comment type="caution">
    <text evidence="1">The sequence shown here is derived from an EMBL/GenBank/DDBJ whole genome shotgun (WGS) entry which is preliminary data.</text>
</comment>
<organism evidence="1 2">
    <name type="scientific">Bacillus glycinifermentans</name>
    <dbReference type="NCBI Taxonomy" id="1664069"/>
    <lineage>
        <taxon>Bacteria</taxon>
        <taxon>Bacillati</taxon>
        <taxon>Bacillota</taxon>
        <taxon>Bacilli</taxon>
        <taxon>Bacillales</taxon>
        <taxon>Bacillaceae</taxon>
        <taxon>Bacillus</taxon>
    </lineage>
</organism>
<gene>
    <name evidence="1" type="ORF">AB447_211465</name>
</gene>